<proteinExistence type="predicted"/>
<dbReference type="RefSeq" id="WP_242857389.1">
    <property type="nucleotide sequence ID" value="NZ_CP011307.1"/>
</dbReference>
<dbReference type="STRING" id="1297617.IB211_00074"/>
<keyword evidence="1" id="KW-0472">Membrane</keyword>
<name>A0A0S2VZD3_9FIRM</name>
<feature type="transmembrane region" description="Helical" evidence="1">
    <location>
        <begin position="101"/>
        <end position="129"/>
    </location>
</feature>
<keyword evidence="3" id="KW-1185">Reference proteome</keyword>
<gene>
    <name evidence="2" type="ORF">IB211_00074</name>
</gene>
<dbReference type="EMBL" id="CP011307">
    <property type="protein sequence ID" value="ALP92470.1"/>
    <property type="molecule type" value="Genomic_DNA"/>
</dbReference>
<reference evidence="3" key="2">
    <citation type="submission" date="2015-04" db="EMBL/GenBank/DDBJ databases">
        <title>A butyrogenic pathway from the amino acid lysine in a human gut commensal.</title>
        <authorList>
            <person name="de Vos W.M."/>
            <person name="Bui N.T.P."/>
            <person name="Plugge C.M."/>
            <person name="Ritari J."/>
        </authorList>
    </citation>
    <scope>NUCLEOTIDE SEQUENCE [LARGE SCALE GENOMIC DNA]</scope>
    <source>
        <strain evidence="3">AF211</strain>
    </source>
</reference>
<evidence type="ECO:0000313" key="3">
    <source>
        <dbReference type="Proteomes" id="UP000064844"/>
    </source>
</evidence>
<protein>
    <submittedName>
        <fullName evidence="2">Uncharacterized protein</fullName>
    </submittedName>
</protein>
<dbReference type="PATRIC" id="fig|1297617.4.peg.72"/>
<evidence type="ECO:0000313" key="2">
    <source>
        <dbReference type="EMBL" id="ALP92470.1"/>
    </source>
</evidence>
<sequence length="136" mass="14963">MTFLALIAVICFGFAVYNLSCAFADIPTQRTSRMMLLSRRQQGVKPEKLLDVYITRIAGLIAPYLKLDKLRRNKLQRALDIAGLELTPEVYTARAWVTAGAVGAAAVLMAFLMPLMTPVLIGLAVALLYSVNLTKF</sequence>
<organism evidence="2 3">
    <name type="scientific">Intestinimonas butyriciproducens</name>
    <dbReference type="NCBI Taxonomy" id="1297617"/>
    <lineage>
        <taxon>Bacteria</taxon>
        <taxon>Bacillati</taxon>
        <taxon>Bacillota</taxon>
        <taxon>Clostridia</taxon>
        <taxon>Eubacteriales</taxon>
        <taxon>Intestinimonas</taxon>
    </lineage>
</organism>
<dbReference type="KEGG" id="ibu:IB211_00074"/>
<reference evidence="2 3" key="1">
    <citation type="journal article" date="2015" name="Nat. Commun.">
        <title>Production of butyrate from lysine and the Amadori product fructoselysine by a human gut commensal.</title>
        <authorList>
            <person name="Bui T.P."/>
            <person name="Ritari J."/>
            <person name="Boeren S."/>
            <person name="de Waard P."/>
            <person name="Plugge C.M."/>
            <person name="de Vos W.M."/>
        </authorList>
    </citation>
    <scope>NUCLEOTIDE SEQUENCE [LARGE SCALE GENOMIC DNA]</scope>
    <source>
        <strain evidence="2 3">AF211</strain>
    </source>
</reference>
<dbReference type="AlphaFoldDB" id="A0A0S2VZD3"/>
<dbReference type="Proteomes" id="UP000064844">
    <property type="component" value="Chromosome"/>
</dbReference>
<keyword evidence="1" id="KW-1133">Transmembrane helix</keyword>
<keyword evidence="1" id="KW-0812">Transmembrane</keyword>
<evidence type="ECO:0000256" key="1">
    <source>
        <dbReference type="SAM" id="Phobius"/>
    </source>
</evidence>
<accession>A0A0S2VZD3</accession>